<organism evidence="2 3">
    <name type="scientific">Thioclava arctica</name>
    <dbReference type="NCBI Taxonomy" id="3238301"/>
    <lineage>
        <taxon>Bacteria</taxon>
        <taxon>Pseudomonadati</taxon>
        <taxon>Pseudomonadota</taxon>
        <taxon>Alphaproteobacteria</taxon>
        <taxon>Rhodobacterales</taxon>
        <taxon>Paracoccaceae</taxon>
        <taxon>Thioclava</taxon>
    </lineage>
</organism>
<accession>A0ABV3TNR7</accession>
<sequence length="212" mass="23268">MRHPFRILSAPEPPAETPEGEALEQSLQRQRADAAEAARAAEAEERAQLRKNAAQEGYEEGLRRGRAEALEAIEGAIGPAVERLQAATERHDRECDAVRAAMARAAITLGQTLAETLVGVPRPFDRESLLAGMLEEAREEGVQEATLVCRAAPETLAEIGQAFPDALTMREDREMRPGGFVIELNDDGATINRWDASIERMERVIRELSSDV</sequence>
<gene>
    <name evidence="2" type="ORF">AB4874_16795</name>
</gene>
<keyword evidence="3" id="KW-1185">Reference proteome</keyword>
<reference evidence="2 3" key="1">
    <citation type="journal article" date="2011" name="Int. J. Syst. Evol. Microbiol.">
        <title>Zhongshania antarctica gen. nov., sp. nov. and Zhongshania guokunii sp. nov., gammaproteobacteria respectively isolated from coastal attached (fast) ice and surface seawater of the Antarctic.</title>
        <authorList>
            <person name="Li H.J."/>
            <person name="Zhang X.Y."/>
            <person name="Chen C.X."/>
            <person name="Zhang Y.J."/>
            <person name="Gao Z.M."/>
            <person name="Yu Y."/>
            <person name="Chen X.L."/>
            <person name="Chen B."/>
            <person name="Zhang Y.Z."/>
        </authorList>
    </citation>
    <scope>NUCLEOTIDE SEQUENCE [LARGE SCALE GENOMIC DNA]</scope>
    <source>
        <strain evidence="2 3">15-R06ZXC-3</strain>
    </source>
</reference>
<evidence type="ECO:0008006" key="4">
    <source>
        <dbReference type="Google" id="ProtNLM"/>
    </source>
</evidence>
<protein>
    <recommendedName>
        <fullName evidence="4">Flagellar assembly protein FliH/Type III secretion system HrpE domain-containing protein</fullName>
    </recommendedName>
</protein>
<dbReference type="RefSeq" id="WP_368392844.1">
    <property type="nucleotide sequence ID" value="NZ_JBFRYC010000014.1"/>
</dbReference>
<evidence type="ECO:0000256" key="1">
    <source>
        <dbReference type="SAM" id="MobiDB-lite"/>
    </source>
</evidence>
<feature type="compositionally biased region" description="Basic and acidic residues" evidence="1">
    <location>
        <begin position="30"/>
        <end position="48"/>
    </location>
</feature>
<dbReference type="Proteomes" id="UP001557465">
    <property type="component" value="Unassembled WGS sequence"/>
</dbReference>
<evidence type="ECO:0000313" key="2">
    <source>
        <dbReference type="EMBL" id="MEX1663273.1"/>
    </source>
</evidence>
<evidence type="ECO:0000313" key="3">
    <source>
        <dbReference type="Proteomes" id="UP001557465"/>
    </source>
</evidence>
<comment type="caution">
    <text evidence="2">The sequence shown here is derived from an EMBL/GenBank/DDBJ whole genome shotgun (WGS) entry which is preliminary data.</text>
</comment>
<proteinExistence type="predicted"/>
<name>A0ABV3TNR7_9RHOB</name>
<feature type="region of interest" description="Disordered" evidence="1">
    <location>
        <begin position="1"/>
        <end position="60"/>
    </location>
</feature>
<dbReference type="EMBL" id="JBFRYC010000014">
    <property type="protein sequence ID" value="MEX1663273.1"/>
    <property type="molecule type" value="Genomic_DNA"/>
</dbReference>